<feature type="compositionally biased region" description="Low complexity" evidence="1">
    <location>
        <begin position="188"/>
        <end position="204"/>
    </location>
</feature>
<feature type="compositionally biased region" description="Basic and acidic residues" evidence="1">
    <location>
        <begin position="90"/>
        <end position="100"/>
    </location>
</feature>
<dbReference type="STRING" id="63057.A0A2P5AXS8"/>
<dbReference type="EMBL" id="JXTC01000663">
    <property type="protein sequence ID" value="PON41335.1"/>
    <property type="molecule type" value="Genomic_DNA"/>
</dbReference>
<feature type="compositionally biased region" description="Polar residues" evidence="1">
    <location>
        <begin position="240"/>
        <end position="253"/>
    </location>
</feature>
<dbReference type="Pfam" id="PF12043">
    <property type="entry name" value="DUF3527"/>
    <property type="match status" value="2"/>
</dbReference>
<evidence type="ECO:0008006" key="4">
    <source>
        <dbReference type="Google" id="ProtNLM"/>
    </source>
</evidence>
<feature type="compositionally biased region" description="Low complexity" evidence="1">
    <location>
        <begin position="152"/>
        <end position="163"/>
    </location>
</feature>
<sequence>MLVKIKATLQPDALLDPATDMGISLEVKKSSKLPNSTKPVQERVFLPPVNRIPKPQDRSKAKTHVDPPRRNMSGELTEDTAKSSGNRVSEINKGKSVGDGELVKHMSNLPVYLKRVEKGEIFQDKVLNVGVLDWTRLEQWKHGQNNVFEKGSASASCSTSYSSPKRNLRSSRPSSLVHAERLSEEESSLGSSLVSSRGSGLISSRENDLSQNVKGSVQNVVRFHDLEAPSKSTIAGRKNVPQSLKSCGRSHSSKIVENDKNSSEIGQLSGRNRSFGALLHPLEDSSSWDGKSKKTIEMSHEIGSMRTNTDQKIVSEVEAVSSKLGRYDVSVSSKEKKSSSSLGIKSKAQDSRQFEIDVRVPNQRLAEKGNSIVLLLPKESPQKGYREVFKLSQRRKSFDQNMTGLSKNTISDVVSTKEISSSKTFPEIPHSSPLSFAVETSAISDRIRNGVTSDYSLELSSAASHTFPCSEKRDLHSENKYVIKNPSDIKVPNASVRDRDPMETINQEATELTGNNSRNPSPQRRFSFSLGRMGRSLSFKEGSTVPHLSSTHVSVKSGPVTSDASSDCGDNPNKEKLKGHNRARSSPLRRLLDPILKHKEANPPHHPESLLLSKGSFNSFSGPVYSFPHEKIEESQVQALLQLKINNGLPLFRFVVNNNSNILAATMKNLSTSGKDDLGRNYTFYLVNEIKKRSGGWISQGSKVKSCQYVYNVVGQMKVSISDFSGTSGQDTDRYMLRESVLFGVERKQADQGSPKFIPNRELAAAVVKIPRKEMSHDEHGTDEESMEKGNVKCYPENQCSYKPGQNGYSNNVTVILPGAVHSSPNKGEPSPLIYRWKSGGSCDCGGWDVGCKLQVLSDQSKPPKSSKTFGSGPFSDCFELYAQGGAQQNRPILSLVPSKDGIYSVEYNTSISRLQAFFICVAVLGSQKVSDLSSVSNITESKAFDQSDTSGNHGYQVKLPAKYAPTPPLSPVGRV</sequence>
<accession>A0A2P5AXS8</accession>
<dbReference type="OrthoDB" id="1898655at2759"/>
<dbReference type="AlphaFoldDB" id="A0A2P5AXS8"/>
<organism evidence="2 3">
    <name type="scientific">Trema orientale</name>
    <name type="common">Charcoal tree</name>
    <name type="synonym">Celtis orientalis</name>
    <dbReference type="NCBI Taxonomy" id="63057"/>
    <lineage>
        <taxon>Eukaryota</taxon>
        <taxon>Viridiplantae</taxon>
        <taxon>Streptophyta</taxon>
        <taxon>Embryophyta</taxon>
        <taxon>Tracheophyta</taxon>
        <taxon>Spermatophyta</taxon>
        <taxon>Magnoliopsida</taxon>
        <taxon>eudicotyledons</taxon>
        <taxon>Gunneridae</taxon>
        <taxon>Pentapetalae</taxon>
        <taxon>rosids</taxon>
        <taxon>fabids</taxon>
        <taxon>Rosales</taxon>
        <taxon>Cannabaceae</taxon>
        <taxon>Trema</taxon>
    </lineage>
</organism>
<dbReference type="InterPro" id="IPR021916">
    <property type="entry name" value="DUF3527"/>
</dbReference>
<keyword evidence="3" id="KW-1185">Reference proteome</keyword>
<evidence type="ECO:0000313" key="3">
    <source>
        <dbReference type="Proteomes" id="UP000237000"/>
    </source>
</evidence>
<dbReference type="InParanoid" id="A0A2P5AXS8"/>
<feature type="compositionally biased region" description="Polar residues" evidence="1">
    <location>
        <begin position="546"/>
        <end position="565"/>
    </location>
</feature>
<feature type="region of interest" description="Disordered" evidence="1">
    <location>
        <begin position="150"/>
        <end position="209"/>
    </location>
</feature>
<proteinExistence type="predicted"/>
<gene>
    <name evidence="2" type="ORF">TorRG33x02_338350</name>
</gene>
<dbReference type="PANTHER" id="PTHR31390:SF12">
    <property type="entry name" value="PUTATIVE (DUF3527)-RELATED"/>
    <property type="match status" value="1"/>
</dbReference>
<dbReference type="FunCoup" id="A0A2P5AXS8">
    <property type="interactions" value="573"/>
</dbReference>
<dbReference type="Proteomes" id="UP000237000">
    <property type="component" value="Unassembled WGS sequence"/>
</dbReference>
<evidence type="ECO:0000256" key="1">
    <source>
        <dbReference type="SAM" id="MobiDB-lite"/>
    </source>
</evidence>
<feature type="region of interest" description="Disordered" evidence="1">
    <location>
        <begin position="240"/>
        <end position="267"/>
    </location>
</feature>
<name>A0A2P5AXS8_TREOI</name>
<feature type="compositionally biased region" description="Basic and acidic residues" evidence="1">
    <location>
        <begin position="54"/>
        <end position="69"/>
    </location>
</feature>
<feature type="region of interest" description="Disordered" evidence="1">
    <location>
        <begin position="48"/>
        <end position="100"/>
    </location>
</feature>
<feature type="region of interest" description="Disordered" evidence="1">
    <location>
        <begin position="539"/>
        <end position="588"/>
    </location>
</feature>
<comment type="caution">
    <text evidence="2">The sequence shown here is derived from an EMBL/GenBank/DDBJ whole genome shotgun (WGS) entry which is preliminary data.</text>
</comment>
<reference evidence="3" key="1">
    <citation type="submission" date="2016-06" db="EMBL/GenBank/DDBJ databases">
        <title>Parallel loss of symbiosis genes in relatives of nitrogen-fixing non-legume Parasponia.</title>
        <authorList>
            <person name="Van Velzen R."/>
            <person name="Holmer R."/>
            <person name="Bu F."/>
            <person name="Rutten L."/>
            <person name="Van Zeijl A."/>
            <person name="Liu W."/>
            <person name="Santuari L."/>
            <person name="Cao Q."/>
            <person name="Sharma T."/>
            <person name="Shen D."/>
            <person name="Roswanjaya Y."/>
            <person name="Wardhani T."/>
            <person name="Kalhor M.S."/>
            <person name="Jansen J."/>
            <person name="Van den Hoogen J."/>
            <person name="Gungor B."/>
            <person name="Hartog M."/>
            <person name="Hontelez J."/>
            <person name="Verver J."/>
            <person name="Yang W.-C."/>
            <person name="Schijlen E."/>
            <person name="Repin R."/>
            <person name="Schilthuizen M."/>
            <person name="Schranz E."/>
            <person name="Heidstra R."/>
            <person name="Miyata K."/>
            <person name="Fedorova E."/>
            <person name="Kohlen W."/>
            <person name="Bisseling T."/>
            <person name="Smit S."/>
            <person name="Geurts R."/>
        </authorList>
    </citation>
    <scope>NUCLEOTIDE SEQUENCE [LARGE SCALE GENOMIC DNA]</scope>
    <source>
        <strain evidence="3">cv. RG33-2</strain>
    </source>
</reference>
<protein>
    <recommendedName>
        <fullName evidence="4">DUF3527 domain protein</fullName>
    </recommendedName>
</protein>
<evidence type="ECO:0000313" key="2">
    <source>
        <dbReference type="EMBL" id="PON41335.1"/>
    </source>
</evidence>
<dbReference type="PANTHER" id="PTHR31390">
    <property type="entry name" value="EXPRESSED PROTEIN"/>
    <property type="match status" value="1"/>
</dbReference>